<feature type="transmembrane region" description="Helical" evidence="7">
    <location>
        <begin position="27"/>
        <end position="46"/>
    </location>
</feature>
<evidence type="ECO:0000256" key="5">
    <source>
        <dbReference type="ARBA" id="ARBA00023136"/>
    </source>
</evidence>
<evidence type="ECO:0000256" key="6">
    <source>
        <dbReference type="SAM" id="MobiDB-lite"/>
    </source>
</evidence>
<accession>A0ABX1JL12</accession>
<evidence type="ECO:0000313" key="8">
    <source>
        <dbReference type="EMBL" id="NKX50005.1"/>
    </source>
</evidence>
<dbReference type="InterPro" id="IPR036458">
    <property type="entry name" value="Na:dicarbo_symporter_sf"/>
</dbReference>
<dbReference type="EMBL" id="JAAZSR010000054">
    <property type="protein sequence ID" value="NKX50005.1"/>
    <property type="molecule type" value="Genomic_DNA"/>
</dbReference>
<keyword evidence="2" id="KW-0813">Transport</keyword>
<keyword evidence="5 7" id="KW-0472">Membrane</keyword>
<feature type="transmembrane region" description="Helical" evidence="7">
    <location>
        <begin position="52"/>
        <end position="73"/>
    </location>
</feature>
<proteinExistence type="predicted"/>
<gene>
    <name evidence="8" type="ORF">HER39_05325</name>
</gene>
<comment type="caution">
    <text evidence="8">The sequence shown here is derived from an EMBL/GenBank/DDBJ whole genome shotgun (WGS) entry which is preliminary data.</text>
</comment>
<dbReference type="SUPFAM" id="SSF118215">
    <property type="entry name" value="Proton glutamate symport protein"/>
    <property type="match status" value="1"/>
</dbReference>
<keyword evidence="9" id="KW-1185">Reference proteome</keyword>
<evidence type="ECO:0000313" key="9">
    <source>
        <dbReference type="Proteomes" id="UP000523795"/>
    </source>
</evidence>
<evidence type="ECO:0000256" key="1">
    <source>
        <dbReference type="ARBA" id="ARBA00004141"/>
    </source>
</evidence>
<protein>
    <submittedName>
        <fullName evidence="8">Cation:dicarboxylase symporter family transporter</fullName>
    </submittedName>
</protein>
<evidence type="ECO:0000256" key="7">
    <source>
        <dbReference type="SAM" id="Phobius"/>
    </source>
</evidence>
<evidence type="ECO:0000256" key="2">
    <source>
        <dbReference type="ARBA" id="ARBA00022448"/>
    </source>
</evidence>
<evidence type="ECO:0000256" key="3">
    <source>
        <dbReference type="ARBA" id="ARBA00022692"/>
    </source>
</evidence>
<keyword evidence="3 7" id="KW-0812">Transmembrane</keyword>
<evidence type="ECO:0000256" key="4">
    <source>
        <dbReference type="ARBA" id="ARBA00022989"/>
    </source>
</evidence>
<dbReference type="Pfam" id="PF00375">
    <property type="entry name" value="SDF"/>
    <property type="match status" value="1"/>
</dbReference>
<dbReference type="Proteomes" id="UP000523795">
    <property type="component" value="Unassembled WGS sequence"/>
</dbReference>
<keyword evidence="4 7" id="KW-1133">Transmembrane helix</keyword>
<dbReference type="InterPro" id="IPR001991">
    <property type="entry name" value="Na-dicarboxylate_symporter"/>
</dbReference>
<comment type="subcellular location">
    <subcellularLocation>
        <location evidence="1">Membrane</location>
        <topology evidence="1">Multi-pass membrane protein</topology>
    </subcellularLocation>
</comment>
<feature type="non-terminal residue" evidence="8">
    <location>
        <position position="74"/>
    </location>
</feature>
<feature type="region of interest" description="Disordered" evidence="6">
    <location>
        <begin position="1"/>
        <end position="22"/>
    </location>
</feature>
<organism evidence="8 9">
    <name type="scientific">Arthrobacter deserti</name>
    <dbReference type="NCBI Taxonomy" id="1742687"/>
    <lineage>
        <taxon>Bacteria</taxon>
        <taxon>Bacillati</taxon>
        <taxon>Actinomycetota</taxon>
        <taxon>Actinomycetes</taxon>
        <taxon>Micrococcales</taxon>
        <taxon>Micrococcaceae</taxon>
        <taxon>Arthrobacter</taxon>
    </lineage>
</organism>
<sequence>MASSASEASPLQVPPAQQKRRKDRTHFLYIAVIAAVVLGAVLGLAAPEAGQALKPLGTGFIALIKMMIAPIIFC</sequence>
<reference evidence="8 9" key="1">
    <citation type="submission" date="2020-04" db="EMBL/GenBank/DDBJ databases">
        <authorList>
            <person name="Liu S."/>
        </authorList>
    </citation>
    <scope>NUCLEOTIDE SEQUENCE [LARGE SCALE GENOMIC DNA]</scope>
    <source>
        <strain evidence="8 9">CGMCC 1.15091</strain>
    </source>
</reference>
<name>A0ABX1JL12_9MICC</name>
<dbReference type="Gene3D" id="1.10.3860.10">
    <property type="entry name" value="Sodium:dicarboxylate symporter"/>
    <property type="match status" value="1"/>
</dbReference>